<gene>
    <name evidence="1" type="ORF">G2W53_009352</name>
</gene>
<organism evidence="1 2">
    <name type="scientific">Senna tora</name>
    <dbReference type="NCBI Taxonomy" id="362788"/>
    <lineage>
        <taxon>Eukaryota</taxon>
        <taxon>Viridiplantae</taxon>
        <taxon>Streptophyta</taxon>
        <taxon>Embryophyta</taxon>
        <taxon>Tracheophyta</taxon>
        <taxon>Spermatophyta</taxon>
        <taxon>Magnoliopsida</taxon>
        <taxon>eudicotyledons</taxon>
        <taxon>Gunneridae</taxon>
        <taxon>Pentapetalae</taxon>
        <taxon>rosids</taxon>
        <taxon>fabids</taxon>
        <taxon>Fabales</taxon>
        <taxon>Fabaceae</taxon>
        <taxon>Caesalpinioideae</taxon>
        <taxon>Cassia clade</taxon>
        <taxon>Senna</taxon>
    </lineage>
</organism>
<evidence type="ECO:0000313" key="1">
    <source>
        <dbReference type="EMBL" id="KAF7834493.1"/>
    </source>
</evidence>
<comment type="caution">
    <text evidence="1">The sequence shown here is derived from an EMBL/GenBank/DDBJ whole genome shotgun (WGS) entry which is preliminary data.</text>
</comment>
<dbReference type="AlphaFoldDB" id="A0A834WYU3"/>
<name>A0A834WYU3_9FABA</name>
<dbReference type="Proteomes" id="UP000634136">
    <property type="component" value="Unassembled WGS sequence"/>
</dbReference>
<proteinExistence type="predicted"/>
<protein>
    <submittedName>
        <fullName evidence="1">Uncharacterized protein</fullName>
    </submittedName>
</protein>
<dbReference type="EMBL" id="JAAIUW010000004">
    <property type="protein sequence ID" value="KAF7834493.1"/>
    <property type="molecule type" value="Genomic_DNA"/>
</dbReference>
<keyword evidence="2" id="KW-1185">Reference proteome</keyword>
<evidence type="ECO:0000313" key="2">
    <source>
        <dbReference type="Proteomes" id="UP000634136"/>
    </source>
</evidence>
<reference evidence="1" key="1">
    <citation type="submission" date="2020-09" db="EMBL/GenBank/DDBJ databases">
        <title>Genome-Enabled Discovery of Anthraquinone Biosynthesis in Senna tora.</title>
        <authorList>
            <person name="Kang S.-H."/>
            <person name="Pandey R.P."/>
            <person name="Lee C.-M."/>
            <person name="Sim J.-S."/>
            <person name="Jeong J.-T."/>
            <person name="Choi B.-S."/>
            <person name="Jung M."/>
            <person name="Ginzburg D."/>
            <person name="Zhao K."/>
            <person name="Won S.Y."/>
            <person name="Oh T.-J."/>
            <person name="Yu Y."/>
            <person name="Kim N.-H."/>
            <person name="Lee O.R."/>
            <person name="Lee T.-H."/>
            <person name="Bashyal P."/>
            <person name="Kim T.-S."/>
            <person name="Lee W.-H."/>
            <person name="Kawkins C."/>
            <person name="Kim C.-K."/>
            <person name="Kim J.S."/>
            <person name="Ahn B.O."/>
            <person name="Rhee S.Y."/>
            <person name="Sohng J.K."/>
        </authorList>
    </citation>
    <scope>NUCLEOTIDE SEQUENCE</scope>
    <source>
        <tissue evidence="1">Leaf</tissue>
    </source>
</reference>
<accession>A0A834WYU3</accession>
<sequence length="21" mass="2643">MELETEEQCAYQRRRRTLACR</sequence>